<feature type="compositionally biased region" description="Polar residues" evidence="1">
    <location>
        <begin position="97"/>
        <end position="115"/>
    </location>
</feature>
<evidence type="ECO:0000259" key="2">
    <source>
        <dbReference type="Pfam" id="PF15072"/>
    </source>
</evidence>
<sequence length="702" mass="76483">MAFKPFLLAISSKLNLGDIRTWKVTSLLCWRKLFNVGEEFEDEDFLSAVVDLETKIGTSPAAPASVTVRHIGAGLRAPTTASLQNPSVKPRHLQHLPETSPSLFPNSPVLQTSKHGTPDSEIQLPSKIKGPSDPLLCVTAQQQNAASKFRFVSKANSFTTGNPQGVVADDFDNLDLSLPAYEEPIAVGSGSVSEQAVTENKRLEIHGSTVSSTRTPQMRPRVDSAFHESAVKRPRDSDPGCHQDGRSKFLQISTSDSVPESSDTRIRNQSNCIRKMGEIPVSVSMQTNISQATPLTVCPAPSTPRSQALRPIAASLRSPSFSYTPNRMPNNPRLARPQTSAQNYSYPSSAGSSRPAWSPQEPRTLQPTTPVAAPRMPCSPAVAPSSLQTPVYTNHLVQLVSAANKTPQSASWGTPRAKTRRFPGPAGILPKQLLGRNLEEVMVSAPQTPAHGALAKLQPQSPSSQQTVEDEFERGPWTAMKTELGLDEKNPSSFLRTYSIIMVLRKAALKQLPKNKVPNMAVVVKSLARTNSDARAVFRDPTGEMQGTVHRQLLEERQPELKSGAVLLLKQVGVFSPSHRNHYLNVTPNNLLRIYSPDGTEWASSQLPQNVLNKTSSGLEQSKCRSGGSIWRMNPSCQQDENCNSSKPSKEPLVSQLSPEPRRRGDTALRCPAGELENSADWEADDLDNLLGELPDESFSAF</sequence>
<comment type="caution">
    <text evidence="3">The sequence shown here is derived from an EMBL/GenBank/DDBJ whole genome shotgun (WGS) entry which is preliminary data.</text>
</comment>
<dbReference type="Proteomes" id="UP000289886">
    <property type="component" value="Unassembled WGS sequence"/>
</dbReference>
<dbReference type="Pfam" id="PF15072">
    <property type="entry name" value="HROB"/>
    <property type="match status" value="1"/>
</dbReference>
<feature type="compositionally biased region" description="Polar residues" evidence="1">
    <location>
        <begin position="337"/>
        <end position="352"/>
    </location>
</feature>
<dbReference type="GO" id="GO:0000725">
    <property type="term" value="P:recombinational repair"/>
    <property type="evidence" value="ECO:0007669"/>
    <property type="project" value="InterPro"/>
</dbReference>
<dbReference type="PANTHER" id="PTHR14523:SF1">
    <property type="entry name" value="HOMOLOGOUS RECOMBINATION OB-FOLD PROTEIN"/>
    <property type="match status" value="1"/>
</dbReference>
<feature type="region of interest" description="Disordered" evidence="1">
    <location>
        <begin position="79"/>
        <end position="128"/>
    </location>
</feature>
<dbReference type="AlphaFoldDB" id="A0A444U6I5"/>
<evidence type="ECO:0000256" key="1">
    <source>
        <dbReference type="SAM" id="MobiDB-lite"/>
    </source>
</evidence>
<feature type="region of interest" description="Disordered" evidence="1">
    <location>
        <begin position="227"/>
        <end position="265"/>
    </location>
</feature>
<feature type="compositionally biased region" description="Polar residues" evidence="1">
    <location>
        <begin position="250"/>
        <end position="265"/>
    </location>
</feature>
<evidence type="ECO:0000313" key="3">
    <source>
        <dbReference type="EMBL" id="RXM30797.1"/>
    </source>
</evidence>
<dbReference type="InterPro" id="IPR028045">
    <property type="entry name" value="HROB"/>
</dbReference>
<evidence type="ECO:0000313" key="4">
    <source>
        <dbReference type="Proteomes" id="UP000289886"/>
    </source>
</evidence>
<accession>A0A444U6I5</accession>
<keyword evidence="4" id="KW-1185">Reference proteome</keyword>
<dbReference type="InterPro" id="IPR058570">
    <property type="entry name" value="HROB_OB"/>
</dbReference>
<feature type="compositionally biased region" description="Basic and acidic residues" evidence="1">
    <location>
        <begin position="227"/>
        <end position="247"/>
    </location>
</feature>
<feature type="region of interest" description="Disordered" evidence="1">
    <location>
        <begin position="407"/>
        <end position="426"/>
    </location>
</feature>
<feature type="compositionally biased region" description="Polar residues" evidence="1">
    <location>
        <begin position="317"/>
        <end position="329"/>
    </location>
</feature>
<proteinExistence type="predicted"/>
<protein>
    <recommendedName>
        <fullName evidence="2">Homologous recombination OB-fold protein OB-fold domain-containing protein</fullName>
    </recommendedName>
</protein>
<name>A0A444U6I5_ACIRT</name>
<feature type="region of interest" description="Disordered" evidence="1">
    <location>
        <begin position="317"/>
        <end position="372"/>
    </location>
</feature>
<gene>
    <name evidence="3" type="ORF">EOD39_7533</name>
</gene>
<feature type="region of interest" description="Disordered" evidence="1">
    <location>
        <begin position="635"/>
        <end position="681"/>
    </location>
</feature>
<dbReference type="PANTHER" id="PTHR14523">
    <property type="entry name" value="UNCHARACTERIZED PROTEIN C17ORF53 HOMOLOG"/>
    <property type="match status" value="1"/>
</dbReference>
<organism evidence="3 4">
    <name type="scientific">Acipenser ruthenus</name>
    <name type="common">Sterlet sturgeon</name>
    <dbReference type="NCBI Taxonomy" id="7906"/>
    <lineage>
        <taxon>Eukaryota</taxon>
        <taxon>Metazoa</taxon>
        <taxon>Chordata</taxon>
        <taxon>Craniata</taxon>
        <taxon>Vertebrata</taxon>
        <taxon>Euteleostomi</taxon>
        <taxon>Actinopterygii</taxon>
        <taxon>Chondrostei</taxon>
        <taxon>Acipenseriformes</taxon>
        <taxon>Acipenseridae</taxon>
        <taxon>Acipenser</taxon>
    </lineage>
</organism>
<feature type="domain" description="Homologous recombination OB-fold protein OB-fold" evidence="2">
    <location>
        <begin position="515"/>
        <end position="598"/>
    </location>
</feature>
<feature type="compositionally biased region" description="Polar residues" evidence="1">
    <location>
        <begin position="635"/>
        <end position="647"/>
    </location>
</feature>
<dbReference type="EMBL" id="SCEB01215196">
    <property type="protein sequence ID" value="RXM30797.1"/>
    <property type="molecule type" value="Genomic_DNA"/>
</dbReference>
<reference evidence="3 4" key="1">
    <citation type="submission" date="2019-01" db="EMBL/GenBank/DDBJ databases">
        <title>Draft Genome and Complete Hox-Cluster Characterization of the Sterlet Sturgeon (Acipenser ruthenus).</title>
        <authorList>
            <person name="Wei Q."/>
        </authorList>
    </citation>
    <scope>NUCLEOTIDE SEQUENCE [LARGE SCALE GENOMIC DNA]</scope>
    <source>
        <strain evidence="3">WHYD16114868_AA</strain>
        <tissue evidence="3">Blood</tissue>
    </source>
</reference>